<dbReference type="EMBL" id="JAHRWL010000002">
    <property type="protein sequence ID" value="MBV2360645.1"/>
    <property type="molecule type" value="Genomic_DNA"/>
</dbReference>
<name>A0ABS6NAU1_9RHOB</name>
<accession>A0ABS6NAU1</accession>
<dbReference type="PANTHER" id="PTHR46825:SF9">
    <property type="entry name" value="BETA-LACTAMASE-RELATED DOMAIN-CONTAINING PROTEIN"/>
    <property type="match status" value="1"/>
</dbReference>
<proteinExistence type="predicted"/>
<feature type="signal peptide" evidence="1">
    <location>
        <begin position="1"/>
        <end position="31"/>
    </location>
</feature>
<dbReference type="Proteomes" id="UP001166293">
    <property type="component" value="Unassembled WGS sequence"/>
</dbReference>
<evidence type="ECO:0000256" key="1">
    <source>
        <dbReference type="SAM" id="SignalP"/>
    </source>
</evidence>
<evidence type="ECO:0000313" key="4">
    <source>
        <dbReference type="Proteomes" id="UP001166293"/>
    </source>
</evidence>
<dbReference type="InterPro" id="IPR050491">
    <property type="entry name" value="AmpC-like"/>
</dbReference>
<reference evidence="3" key="1">
    <citation type="submission" date="2021-06" db="EMBL/GenBank/DDBJ databases">
        <title>Thalassococcus sp. CAU 1522 isolated from sea sand, Republic of Korea.</title>
        <authorList>
            <person name="Kim W."/>
        </authorList>
    </citation>
    <scope>NUCLEOTIDE SEQUENCE</scope>
    <source>
        <strain evidence="3">CAU 1522</strain>
    </source>
</reference>
<dbReference type="InterPro" id="IPR001466">
    <property type="entry name" value="Beta-lactam-related"/>
</dbReference>
<dbReference type="RefSeq" id="WP_217778930.1">
    <property type="nucleotide sequence ID" value="NZ_JAHRWL010000002.1"/>
</dbReference>
<gene>
    <name evidence="3" type="ORF">KUH32_12735</name>
</gene>
<keyword evidence="4" id="KW-1185">Reference proteome</keyword>
<feature type="chain" id="PRO_5045954215" evidence="1">
    <location>
        <begin position="32"/>
        <end position="605"/>
    </location>
</feature>
<evidence type="ECO:0000313" key="3">
    <source>
        <dbReference type="EMBL" id="MBV2360645.1"/>
    </source>
</evidence>
<dbReference type="Pfam" id="PF00144">
    <property type="entry name" value="Beta-lactamase"/>
    <property type="match status" value="1"/>
</dbReference>
<feature type="domain" description="Beta-lactamase-related" evidence="2">
    <location>
        <begin position="51"/>
        <end position="206"/>
    </location>
</feature>
<sequence>MSCFLATVRTLRFVAAALAAFVLVAPSMSHAIDLTGADLLRFKYFLHERFDGRTKGFAYTLVKGQVTLTDGAMGWAQDPTDGNVRMSPEIPSNIGSVSKLVTGVALMHLLRERPGNNGTVNQQLDLPLVDFLPRDWRQQYGAGLRGLTLKHLLQHKSGLLEEGDEEDGFKALHWALRQGTQRTPGTRRDYNNNNISVMRFVIPRIAYPNETTFLDDLHAGKPEKAYWDALLPQYNALYKQYMTVTFFPEIFSGTVPVCNPHDELGPRSFAKSYDLPLPGIEADEGYFPRPDFCAPQGGFYFSADQFARFAKVFGDTDKLVGNGIRNRMMQPANIDDRLVFNNVITGDDFIAETGREHWVYHGGSFKGYAAAFVALPDGHFAAALANTQTISSTDLASALYYAFVYAVKGLPAEHLSANDRYHFAYRDGVYVTAGTSDSHRSERSFYRATLGQGRLWEQVFDISANDRMHFTWFKDGGAVPRLRVMAGSSTDLDRNRDILTSRWDPNFASTQLIFISSNDEMHFGWYRASNFLYVSAGLSHDIAGRRRAQVVTLPDGKVAGDIVAIVSNDRQHFAYYDDCTYSAGSSTNLTRDFTGRQYDCDDLAR</sequence>
<evidence type="ECO:0000259" key="2">
    <source>
        <dbReference type="Pfam" id="PF00144"/>
    </source>
</evidence>
<comment type="caution">
    <text evidence="3">The sequence shown here is derived from an EMBL/GenBank/DDBJ whole genome shotgun (WGS) entry which is preliminary data.</text>
</comment>
<keyword evidence="1" id="KW-0732">Signal</keyword>
<dbReference type="PANTHER" id="PTHR46825">
    <property type="entry name" value="D-ALANYL-D-ALANINE-CARBOXYPEPTIDASE/ENDOPEPTIDASE AMPH"/>
    <property type="match status" value="1"/>
</dbReference>
<organism evidence="3 4">
    <name type="scientific">Thalassococcus arenae</name>
    <dbReference type="NCBI Taxonomy" id="2851652"/>
    <lineage>
        <taxon>Bacteria</taxon>
        <taxon>Pseudomonadati</taxon>
        <taxon>Pseudomonadota</taxon>
        <taxon>Alphaproteobacteria</taxon>
        <taxon>Rhodobacterales</taxon>
        <taxon>Roseobacteraceae</taxon>
        <taxon>Thalassococcus</taxon>
    </lineage>
</organism>
<protein>
    <submittedName>
        <fullName evidence="3">Beta-lactamase family protein</fullName>
    </submittedName>
</protein>